<dbReference type="Proteomes" id="UP000008909">
    <property type="component" value="Unassembled WGS sequence"/>
</dbReference>
<reference evidence="1" key="1">
    <citation type="journal article" date="2011" name="Genome Biol.">
        <title>The draft genome of the carcinogenic human liver fluke Clonorchis sinensis.</title>
        <authorList>
            <person name="Wang X."/>
            <person name="Chen W."/>
            <person name="Huang Y."/>
            <person name="Sun J."/>
            <person name="Men J."/>
            <person name="Liu H."/>
            <person name="Luo F."/>
            <person name="Guo L."/>
            <person name="Lv X."/>
            <person name="Deng C."/>
            <person name="Zhou C."/>
            <person name="Fan Y."/>
            <person name="Li X."/>
            <person name="Huang L."/>
            <person name="Hu Y."/>
            <person name="Liang C."/>
            <person name="Hu X."/>
            <person name="Xu J."/>
            <person name="Yu X."/>
        </authorList>
    </citation>
    <scope>NUCLEOTIDE SEQUENCE [LARGE SCALE GENOMIC DNA]</scope>
    <source>
        <strain evidence="1">Henan</strain>
    </source>
</reference>
<sequence>MECGIYGVGVALCPKAENALLDWIPINSRLCAVRLSGSIKITAGRCGKRCLFVVSAYAPTDSSSETEKDESYQDLSRLLRSARRTDIVILTGDLNAQVGRPSPEEAQLGGRFGANAERTDSGERLLQLCADHRLVLARTNFQHKRSHRVTWRPPTTGQSWPQLDHMAGSYRWRVSVRDCRSFWGTQLDSDHAIVRTRLALRFPPALRVPKEISSAPRLRQVSIAQAYRADLVRKLLE</sequence>
<protein>
    <submittedName>
        <fullName evidence="1">Craniofacial development protein 2</fullName>
    </submittedName>
</protein>
<keyword evidence="2" id="KW-1185">Reference proteome</keyword>
<dbReference type="SUPFAM" id="SSF56219">
    <property type="entry name" value="DNase I-like"/>
    <property type="match status" value="1"/>
</dbReference>
<dbReference type="AlphaFoldDB" id="G7YM39"/>
<name>G7YM39_CLOSI</name>
<dbReference type="PANTHER" id="PTHR23227">
    <property type="entry name" value="BUCENTAUR RELATED"/>
    <property type="match status" value="1"/>
</dbReference>
<proteinExistence type="predicted"/>
<reference key="2">
    <citation type="submission" date="2011-10" db="EMBL/GenBank/DDBJ databases">
        <title>The genome and transcriptome sequence of Clonorchis sinensis provide insights into the carcinogenic liver fluke.</title>
        <authorList>
            <person name="Wang X."/>
            <person name="Huang Y."/>
            <person name="Chen W."/>
            <person name="Liu H."/>
            <person name="Guo L."/>
            <person name="Chen Y."/>
            <person name="Luo F."/>
            <person name="Zhou W."/>
            <person name="Sun J."/>
            <person name="Mao Q."/>
            <person name="Liang P."/>
            <person name="Zhou C."/>
            <person name="Tian Y."/>
            <person name="Men J."/>
            <person name="Lv X."/>
            <person name="Huang L."/>
            <person name="Zhou J."/>
            <person name="Hu Y."/>
            <person name="Li R."/>
            <person name="Zhang F."/>
            <person name="Lei H."/>
            <person name="Li X."/>
            <person name="Hu X."/>
            <person name="Liang C."/>
            <person name="Xu J."/>
            <person name="Wu Z."/>
            <person name="Yu X."/>
        </authorList>
    </citation>
    <scope>NUCLEOTIDE SEQUENCE</scope>
    <source>
        <strain>Henan</strain>
    </source>
</reference>
<dbReference type="CDD" id="cd09076">
    <property type="entry name" value="L1-EN"/>
    <property type="match status" value="1"/>
</dbReference>
<organism evidence="1 2">
    <name type="scientific">Clonorchis sinensis</name>
    <name type="common">Chinese liver fluke</name>
    <dbReference type="NCBI Taxonomy" id="79923"/>
    <lineage>
        <taxon>Eukaryota</taxon>
        <taxon>Metazoa</taxon>
        <taxon>Spiralia</taxon>
        <taxon>Lophotrochozoa</taxon>
        <taxon>Platyhelminthes</taxon>
        <taxon>Trematoda</taxon>
        <taxon>Digenea</taxon>
        <taxon>Opisthorchiida</taxon>
        <taxon>Opisthorchiata</taxon>
        <taxon>Opisthorchiidae</taxon>
        <taxon>Clonorchis</taxon>
    </lineage>
</organism>
<dbReference type="InterPro" id="IPR036691">
    <property type="entry name" value="Endo/exonu/phosph_ase_sf"/>
</dbReference>
<dbReference type="Gene3D" id="3.60.10.10">
    <property type="entry name" value="Endonuclease/exonuclease/phosphatase"/>
    <property type="match status" value="1"/>
</dbReference>
<dbReference type="EMBL" id="DF143687">
    <property type="protein sequence ID" value="GAA54020.1"/>
    <property type="molecule type" value="Genomic_DNA"/>
</dbReference>
<dbReference type="InterPro" id="IPR027124">
    <property type="entry name" value="Swc5/CFDP1/2"/>
</dbReference>
<evidence type="ECO:0000313" key="2">
    <source>
        <dbReference type="Proteomes" id="UP000008909"/>
    </source>
</evidence>
<dbReference type="PANTHER" id="PTHR23227:SF67">
    <property type="entry name" value="CRANIOFACIAL DEVELOPMENT PROTEIN 2-LIKE"/>
    <property type="match status" value="1"/>
</dbReference>
<feature type="non-terminal residue" evidence="1">
    <location>
        <position position="237"/>
    </location>
</feature>
<evidence type="ECO:0000313" key="1">
    <source>
        <dbReference type="EMBL" id="GAA54020.1"/>
    </source>
</evidence>
<accession>G7YM39</accession>
<gene>
    <name evidence="1" type="ORF">CLF_111912</name>
</gene>